<gene>
    <name evidence="1" type="ORF">FPE_LOCUS23167</name>
</gene>
<evidence type="ECO:0000313" key="2">
    <source>
        <dbReference type="Proteomes" id="UP000834106"/>
    </source>
</evidence>
<dbReference type="EMBL" id="OU503049">
    <property type="protein sequence ID" value="CAI9775737.1"/>
    <property type="molecule type" value="Genomic_DNA"/>
</dbReference>
<evidence type="ECO:0000313" key="1">
    <source>
        <dbReference type="EMBL" id="CAI9775737.1"/>
    </source>
</evidence>
<name>A0AAD2E1P2_9LAMI</name>
<protein>
    <submittedName>
        <fullName evidence="1">Uncharacterized protein</fullName>
    </submittedName>
</protein>
<dbReference type="AlphaFoldDB" id="A0AAD2E1P2"/>
<reference evidence="1" key="1">
    <citation type="submission" date="2023-05" db="EMBL/GenBank/DDBJ databases">
        <authorList>
            <person name="Huff M."/>
        </authorList>
    </citation>
    <scope>NUCLEOTIDE SEQUENCE</scope>
</reference>
<accession>A0AAD2E1P2</accession>
<organism evidence="1 2">
    <name type="scientific">Fraxinus pennsylvanica</name>
    <dbReference type="NCBI Taxonomy" id="56036"/>
    <lineage>
        <taxon>Eukaryota</taxon>
        <taxon>Viridiplantae</taxon>
        <taxon>Streptophyta</taxon>
        <taxon>Embryophyta</taxon>
        <taxon>Tracheophyta</taxon>
        <taxon>Spermatophyta</taxon>
        <taxon>Magnoliopsida</taxon>
        <taxon>eudicotyledons</taxon>
        <taxon>Gunneridae</taxon>
        <taxon>Pentapetalae</taxon>
        <taxon>asterids</taxon>
        <taxon>lamiids</taxon>
        <taxon>Lamiales</taxon>
        <taxon>Oleaceae</taxon>
        <taxon>Oleeae</taxon>
        <taxon>Fraxinus</taxon>
    </lineage>
</organism>
<proteinExistence type="predicted"/>
<sequence>MAAVVGCQEQKIAVTNADYAEDFEDQVAGFNPEQSVQEFEPHYSTTAGAKVKYWAFRNMLILFNWLQGDTKGENAFCDGIPLPWPLKKLEFDLNSDGGTGWALFLPNTPI</sequence>
<keyword evidence="2" id="KW-1185">Reference proteome</keyword>
<dbReference type="Proteomes" id="UP000834106">
    <property type="component" value="Chromosome 14"/>
</dbReference>